<dbReference type="CDD" id="cd01347">
    <property type="entry name" value="ligand_gated_channel"/>
    <property type="match status" value="1"/>
</dbReference>
<evidence type="ECO:0000256" key="5">
    <source>
        <dbReference type="ARBA" id="ARBA00022692"/>
    </source>
</evidence>
<keyword evidence="7 10" id="KW-0472">Membrane</keyword>
<comment type="caution">
    <text evidence="16">The sequence shown here is derived from an EMBL/GenBank/DDBJ whole genome shotgun (WGS) entry which is preliminary data.</text>
</comment>
<evidence type="ECO:0000256" key="8">
    <source>
        <dbReference type="ARBA" id="ARBA00023170"/>
    </source>
</evidence>
<dbReference type="InterPro" id="IPR012910">
    <property type="entry name" value="Plug_dom"/>
</dbReference>
<dbReference type="Pfam" id="PF00593">
    <property type="entry name" value="TonB_dep_Rec_b-barrel"/>
    <property type="match status" value="1"/>
</dbReference>
<dbReference type="InterPro" id="IPR039426">
    <property type="entry name" value="TonB-dep_rcpt-like"/>
</dbReference>
<name>A0ABW7FPF6_9BURK</name>
<keyword evidence="9 10" id="KW-0998">Cell outer membrane</keyword>
<accession>A0ABW7FPF6</accession>
<feature type="signal peptide" evidence="13">
    <location>
        <begin position="1"/>
        <end position="21"/>
    </location>
</feature>
<proteinExistence type="inferred from homology"/>
<dbReference type="PANTHER" id="PTHR47234:SF2">
    <property type="entry name" value="TONB-DEPENDENT RECEPTOR"/>
    <property type="match status" value="1"/>
</dbReference>
<gene>
    <name evidence="16" type="ORF">ACG0Z3_21240</name>
</gene>
<evidence type="ECO:0000256" key="9">
    <source>
        <dbReference type="ARBA" id="ARBA00023237"/>
    </source>
</evidence>
<keyword evidence="4 10" id="KW-1134">Transmembrane beta strand</keyword>
<evidence type="ECO:0000313" key="16">
    <source>
        <dbReference type="EMBL" id="MFG6443224.1"/>
    </source>
</evidence>
<evidence type="ECO:0000256" key="6">
    <source>
        <dbReference type="ARBA" id="ARBA00023077"/>
    </source>
</evidence>
<evidence type="ECO:0000256" key="1">
    <source>
        <dbReference type="ARBA" id="ARBA00004571"/>
    </source>
</evidence>
<dbReference type="SUPFAM" id="SSF56935">
    <property type="entry name" value="Porins"/>
    <property type="match status" value="1"/>
</dbReference>
<evidence type="ECO:0000256" key="13">
    <source>
        <dbReference type="SAM" id="SignalP"/>
    </source>
</evidence>
<dbReference type="Pfam" id="PF07715">
    <property type="entry name" value="Plug"/>
    <property type="match status" value="1"/>
</dbReference>
<keyword evidence="8 16" id="KW-0675">Receptor</keyword>
<sequence length="927" mass="99519">MFKVTLISSAILALTAGAAVAQESQKLERIQVTGSSIKRVESETALPVTVITRDAIEKSGAVNVEDILRRLSVNSGQLSDSTQGAGYATSNANLRGLGANSTLVLLNGRRLAGHPFGSIGGSVAVDLNSIPFAAIERIEVLRDGASAIYGTDAVAGVINFITRKDYDKGELTVRYGAPEKNVGGKEHGGSIAFGTGNLDKDGYNFLVTANIKEQTRLEAVKQAWYSRHATEVPGSAPPTSFRAYPGRLMDIGISPGAYTNPGANMAACDPVNTVIQLGGKAPNGVDDVKRCRAIYAAMLDNLPDSTKTDLFARGNFRIDADNQWFIEASAARNHTTGRAAPTPIDGSAMKVGADGNYPNVRMPITSKYFPAALLARLGYTAANQLGADGKVAFPGFDPDGDGYTEIAYRSLDRGNRVSDNTNEQYRVVVGATGLFSGWDYDIGLNVAQARGTLNYSGYLLQEPFLDAMKTGNVNPFGPNDAAGVALLDGAALEGKVRQSKGTTMVLDAKVSRELMKMGGGMMAIAMGIDLRREKADDKPTNIEYSKGSHIGGEGSVPATSASRNISAIYSELSLPFAKGWEAAVAARYDKYSDFGGSFNPRVALRFQPSKEMLFRASAGTGFRAPTLWDVNSPVSNTNTADPQTDPECPQPNDAQGNPPALCNTQFNVRLSSDKNLKPEKSRQFAFGAVFEPIRDLSIAVDYWNIQKNDQIGVISGDTLMAEPGLYAKYKSRVVRSQTTKFISYIETPVENLGELKTSGLDFDIKSAVRLGSFGRLGVGFASTYTLKYELQNGKGLPFTDYVGKSLGGNPPVPEWQHTLSFDWTMGTWNVALENVFTKGWEESAAVVGTNLGVDKPYQVKDTSRWNLAVSYRGFKDLRLTLGARNAFDQDPPFVASSSYGSHAAGFAGSFADPRGRFIYGSVTYQFK</sequence>
<keyword evidence="17" id="KW-1185">Reference proteome</keyword>
<keyword evidence="3 10" id="KW-0813">Transport</keyword>
<evidence type="ECO:0000256" key="4">
    <source>
        <dbReference type="ARBA" id="ARBA00022452"/>
    </source>
</evidence>
<dbReference type="InterPro" id="IPR037066">
    <property type="entry name" value="Plug_dom_sf"/>
</dbReference>
<feature type="domain" description="TonB-dependent receptor plug" evidence="15">
    <location>
        <begin position="42"/>
        <end position="157"/>
    </location>
</feature>
<reference evidence="16 17" key="1">
    <citation type="submission" date="2024-08" db="EMBL/GenBank/DDBJ databases">
        <authorList>
            <person name="Lu H."/>
        </authorList>
    </citation>
    <scope>NUCLEOTIDE SEQUENCE [LARGE SCALE GENOMIC DNA]</scope>
    <source>
        <strain evidence="16 17">LKC17W</strain>
    </source>
</reference>
<feature type="region of interest" description="Disordered" evidence="12">
    <location>
        <begin position="628"/>
        <end position="656"/>
    </location>
</feature>
<dbReference type="RefSeq" id="WP_394401514.1">
    <property type="nucleotide sequence ID" value="NZ_JBIGHW010000017.1"/>
</dbReference>
<evidence type="ECO:0000313" key="17">
    <source>
        <dbReference type="Proteomes" id="UP001606301"/>
    </source>
</evidence>
<dbReference type="Gene3D" id="2.40.170.20">
    <property type="entry name" value="TonB-dependent receptor, beta-barrel domain"/>
    <property type="match status" value="1"/>
</dbReference>
<feature type="chain" id="PRO_5046598713" evidence="13">
    <location>
        <begin position="22"/>
        <end position="927"/>
    </location>
</feature>
<evidence type="ECO:0000259" key="14">
    <source>
        <dbReference type="Pfam" id="PF00593"/>
    </source>
</evidence>
<keyword evidence="13" id="KW-0732">Signal</keyword>
<keyword evidence="5 10" id="KW-0812">Transmembrane</keyword>
<dbReference type="EMBL" id="JBIGHW010000017">
    <property type="protein sequence ID" value="MFG6443224.1"/>
    <property type="molecule type" value="Genomic_DNA"/>
</dbReference>
<comment type="similarity">
    <text evidence="2 10 11">Belongs to the TonB-dependent receptor family.</text>
</comment>
<evidence type="ECO:0000256" key="7">
    <source>
        <dbReference type="ARBA" id="ARBA00023136"/>
    </source>
</evidence>
<evidence type="ECO:0000256" key="2">
    <source>
        <dbReference type="ARBA" id="ARBA00009810"/>
    </source>
</evidence>
<dbReference type="Proteomes" id="UP001606301">
    <property type="component" value="Unassembled WGS sequence"/>
</dbReference>
<keyword evidence="6 11" id="KW-0798">TonB box</keyword>
<dbReference type="InterPro" id="IPR000531">
    <property type="entry name" value="Beta-barrel_TonB"/>
</dbReference>
<organism evidence="16 17">
    <name type="scientific">Pelomonas margarita</name>
    <dbReference type="NCBI Taxonomy" id="3299031"/>
    <lineage>
        <taxon>Bacteria</taxon>
        <taxon>Pseudomonadati</taxon>
        <taxon>Pseudomonadota</taxon>
        <taxon>Betaproteobacteria</taxon>
        <taxon>Burkholderiales</taxon>
        <taxon>Sphaerotilaceae</taxon>
        <taxon>Roseateles</taxon>
    </lineage>
</organism>
<protein>
    <submittedName>
        <fullName evidence="16">TonB-dependent receptor plug domain-containing protein</fullName>
    </submittedName>
</protein>
<feature type="compositionally biased region" description="Polar residues" evidence="12">
    <location>
        <begin position="632"/>
        <end position="642"/>
    </location>
</feature>
<feature type="domain" description="TonB-dependent receptor-like beta-barrel" evidence="14">
    <location>
        <begin position="395"/>
        <end position="885"/>
    </location>
</feature>
<evidence type="ECO:0000256" key="3">
    <source>
        <dbReference type="ARBA" id="ARBA00022448"/>
    </source>
</evidence>
<comment type="subcellular location">
    <subcellularLocation>
        <location evidence="1 10">Cell outer membrane</location>
        <topology evidence="1 10">Multi-pass membrane protein</topology>
    </subcellularLocation>
</comment>
<dbReference type="Gene3D" id="2.170.130.10">
    <property type="entry name" value="TonB-dependent receptor, plug domain"/>
    <property type="match status" value="1"/>
</dbReference>
<evidence type="ECO:0000259" key="15">
    <source>
        <dbReference type="Pfam" id="PF07715"/>
    </source>
</evidence>
<evidence type="ECO:0000256" key="10">
    <source>
        <dbReference type="PROSITE-ProRule" id="PRU01360"/>
    </source>
</evidence>
<dbReference type="PANTHER" id="PTHR47234">
    <property type="match status" value="1"/>
</dbReference>
<dbReference type="InterPro" id="IPR036942">
    <property type="entry name" value="Beta-barrel_TonB_sf"/>
</dbReference>
<evidence type="ECO:0000256" key="11">
    <source>
        <dbReference type="RuleBase" id="RU003357"/>
    </source>
</evidence>
<dbReference type="PROSITE" id="PS52016">
    <property type="entry name" value="TONB_DEPENDENT_REC_3"/>
    <property type="match status" value="1"/>
</dbReference>
<evidence type="ECO:0000256" key="12">
    <source>
        <dbReference type="SAM" id="MobiDB-lite"/>
    </source>
</evidence>